<gene>
    <name evidence="1" type="ORF">CANTEDRAFT_105191</name>
</gene>
<name>G3B428_CANTC</name>
<dbReference type="RefSeq" id="XP_006686072.1">
    <property type="nucleotide sequence ID" value="XM_006686009.1"/>
</dbReference>
<dbReference type="Proteomes" id="UP000000707">
    <property type="component" value="Unassembled WGS sequence"/>
</dbReference>
<accession>G3B428</accession>
<dbReference type="GO" id="GO:0033615">
    <property type="term" value="P:mitochondrial proton-transporting ATP synthase complex assembly"/>
    <property type="evidence" value="ECO:0007669"/>
    <property type="project" value="InterPro"/>
</dbReference>
<dbReference type="GeneID" id="18245790"/>
<protein>
    <recommendedName>
        <fullName evidence="3">ATP synthase assembly factor FMC1, mitochondrial</fullName>
    </recommendedName>
</protein>
<dbReference type="OrthoDB" id="4002732at2759"/>
<organism evidence="2">
    <name type="scientific">Candida tenuis (strain ATCC 10573 / BCRC 21748 / CBS 615 / JCM 9827 / NBRC 10315 / NRRL Y-1498 / VKM Y-70)</name>
    <name type="common">Yeast</name>
    <name type="synonym">Yamadazyma tenuis</name>
    <dbReference type="NCBI Taxonomy" id="590646"/>
    <lineage>
        <taxon>Eukaryota</taxon>
        <taxon>Fungi</taxon>
        <taxon>Dikarya</taxon>
        <taxon>Ascomycota</taxon>
        <taxon>Saccharomycotina</taxon>
        <taxon>Pichiomycetes</taxon>
        <taxon>Debaryomycetaceae</taxon>
        <taxon>Yamadazyma</taxon>
    </lineage>
</organism>
<dbReference type="STRING" id="590646.G3B428"/>
<sequence length="140" mass="16213">MLPVYKNIIKELRVIAARSHKVHEKSNLAKNKAMLEYKKIQLIKQNRSIAEVDAQLKNLQVDLKPSAKFEEAFKQLFAEFSAENPNPTRIQQQHFKNVSDFLYGQRTYQELIERYNSGLGMDQSETVEKSANRVGFTVPQ</sequence>
<dbReference type="PANTHER" id="PTHR28015:SF1">
    <property type="entry name" value="ATP SYNTHASE ASSEMBLY FACTOR FMC1, MITOCHONDRIAL"/>
    <property type="match status" value="1"/>
</dbReference>
<reference evidence="1 2" key="1">
    <citation type="journal article" date="2011" name="Proc. Natl. Acad. Sci. U.S.A.">
        <title>Comparative genomics of xylose-fermenting fungi for enhanced biofuel production.</title>
        <authorList>
            <person name="Wohlbach D.J."/>
            <person name="Kuo A."/>
            <person name="Sato T.K."/>
            <person name="Potts K.M."/>
            <person name="Salamov A.A."/>
            <person name="LaButti K.M."/>
            <person name="Sun H."/>
            <person name="Clum A."/>
            <person name="Pangilinan J.L."/>
            <person name="Lindquist E.A."/>
            <person name="Lucas S."/>
            <person name="Lapidus A."/>
            <person name="Jin M."/>
            <person name="Gunawan C."/>
            <person name="Balan V."/>
            <person name="Dale B.E."/>
            <person name="Jeffries T.W."/>
            <person name="Zinkel R."/>
            <person name="Barry K.W."/>
            <person name="Grigoriev I.V."/>
            <person name="Gasch A.P."/>
        </authorList>
    </citation>
    <scope>NUCLEOTIDE SEQUENCE [LARGE SCALE GENOMIC DNA]</scope>
    <source>
        <strain evidence="2">ATCC 10573 / BCRC 21748 / CBS 615 / JCM 9827 / NBRC 10315 / NRRL Y-1498 / VKM Y-70</strain>
    </source>
</reference>
<dbReference type="InterPro" id="IPR039196">
    <property type="entry name" value="Fmc1"/>
</dbReference>
<dbReference type="eggNOG" id="ENOG502SD6J">
    <property type="taxonomic scope" value="Eukaryota"/>
</dbReference>
<keyword evidence="2" id="KW-1185">Reference proteome</keyword>
<dbReference type="KEGG" id="cten:18245790"/>
<dbReference type="GO" id="GO:0005759">
    <property type="term" value="C:mitochondrial matrix"/>
    <property type="evidence" value="ECO:0007669"/>
    <property type="project" value="TreeGrafter"/>
</dbReference>
<evidence type="ECO:0000313" key="2">
    <source>
        <dbReference type="Proteomes" id="UP000000707"/>
    </source>
</evidence>
<dbReference type="HOGENOM" id="CLU_128881_1_0_1"/>
<dbReference type="AlphaFoldDB" id="G3B428"/>
<dbReference type="PANTHER" id="PTHR28015">
    <property type="entry name" value="ATP SYNTHASE ASSEMBLY FACTOR FMC1, MITOCHONDRIAL"/>
    <property type="match status" value="1"/>
</dbReference>
<evidence type="ECO:0008006" key="3">
    <source>
        <dbReference type="Google" id="ProtNLM"/>
    </source>
</evidence>
<dbReference type="EMBL" id="GL996521">
    <property type="protein sequence ID" value="EGV63758.1"/>
    <property type="molecule type" value="Genomic_DNA"/>
</dbReference>
<evidence type="ECO:0000313" key="1">
    <source>
        <dbReference type="EMBL" id="EGV63758.1"/>
    </source>
</evidence>
<proteinExistence type="predicted"/>
<dbReference type="Pfam" id="PF13233">
    <property type="entry name" value="Complex1_LYR_2"/>
    <property type="match status" value="1"/>
</dbReference>